<comment type="caution">
    <text evidence="1">The sequence shown here is derived from an EMBL/GenBank/DDBJ whole genome shotgun (WGS) entry which is preliminary data.</text>
</comment>
<evidence type="ECO:0000313" key="2">
    <source>
        <dbReference type="Proteomes" id="UP000187406"/>
    </source>
</evidence>
<proteinExistence type="predicted"/>
<gene>
    <name evidence="1" type="ORF">CFOL_v3_27888</name>
</gene>
<dbReference type="Proteomes" id="UP000187406">
    <property type="component" value="Unassembled WGS sequence"/>
</dbReference>
<protein>
    <submittedName>
        <fullName evidence="1">Uncharacterized protein</fullName>
    </submittedName>
</protein>
<organism evidence="1 2">
    <name type="scientific">Cephalotus follicularis</name>
    <name type="common">Albany pitcher plant</name>
    <dbReference type="NCBI Taxonomy" id="3775"/>
    <lineage>
        <taxon>Eukaryota</taxon>
        <taxon>Viridiplantae</taxon>
        <taxon>Streptophyta</taxon>
        <taxon>Embryophyta</taxon>
        <taxon>Tracheophyta</taxon>
        <taxon>Spermatophyta</taxon>
        <taxon>Magnoliopsida</taxon>
        <taxon>eudicotyledons</taxon>
        <taxon>Gunneridae</taxon>
        <taxon>Pentapetalae</taxon>
        <taxon>rosids</taxon>
        <taxon>fabids</taxon>
        <taxon>Oxalidales</taxon>
        <taxon>Cephalotaceae</taxon>
        <taxon>Cephalotus</taxon>
    </lineage>
</organism>
<dbReference type="EMBL" id="BDDD01003218">
    <property type="protein sequence ID" value="GAV84444.1"/>
    <property type="molecule type" value="Genomic_DNA"/>
</dbReference>
<dbReference type="InParanoid" id="A0A1Q3CW37"/>
<evidence type="ECO:0000313" key="1">
    <source>
        <dbReference type="EMBL" id="GAV84444.1"/>
    </source>
</evidence>
<dbReference type="AlphaFoldDB" id="A0A1Q3CW37"/>
<sequence length="143" mass="16797">MLEAFNALNCIWQQPLQNPSVHIRLKNEGGFDEYEAERERERDRAVVRSGSLYRFKGVHIRRRSFRLKVPSLRKLRRKVRLFRVSCAKVLKRLKESQAHFGDLFAGNYLFMQVNPTSLEYLEKSCKSHGPYPTPRYSLPRSAA</sequence>
<dbReference type="PANTHER" id="PTHR36795">
    <property type="entry name" value="OS01G0938400 PROTEIN"/>
    <property type="match status" value="1"/>
</dbReference>
<dbReference type="FunCoup" id="A0A1Q3CW37">
    <property type="interactions" value="104"/>
</dbReference>
<name>A0A1Q3CW37_CEPFO</name>
<accession>A0A1Q3CW37</accession>
<dbReference type="PANTHER" id="PTHR36795:SF2">
    <property type="entry name" value="OS01G0938400 PROTEIN"/>
    <property type="match status" value="1"/>
</dbReference>
<reference evidence="2" key="1">
    <citation type="submission" date="2016-04" db="EMBL/GenBank/DDBJ databases">
        <title>Cephalotus genome sequencing.</title>
        <authorList>
            <person name="Fukushima K."/>
            <person name="Hasebe M."/>
            <person name="Fang X."/>
        </authorList>
    </citation>
    <scope>NUCLEOTIDE SEQUENCE [LARGE SCALE GENOMIC DNA]</scope>
    <source>
        <strain evidence="2">cv. St1</strain>
    </source>
</reference>
<dbReference type="OrthoDB" id="1932414at2759"/>
<keyword evidence="2" id="KW-1185">Reference proteome</keyword>